<protein>
    <recommendedName>
        <fullName evidence="6">Elicitin</fullName>
    </recommendedName>
</protein>
<evidence type="ECO:0000313" key="7">
    <source>
        <dbReference type="EnsemblProtists" id="PYU1_T014095"/>
    </source>
</evidence>
<organism evidence="7 8">
    <name type="scientific">Globisporangium ultimum (strain ATCC 200006 / CBS 805.95 / DAOM BR144)</name>
    <name type="common">Pythium ultimum</name>
    <dbReference type="NCBI Taxonomy" id="431595"/>
    <lineage>
        <taxon>Eukaryota</taxon>
        <taxon>Sar</taxon>
        <taxon>Stramenopiles</taxon>
        <taxon>Oomycota</taxon>
        <taxon>Peronosporomycetes</taxon>
        <taxon>Pythiales</taxon>
        <taxon>Pythiaceae</taxon>
        <taxon>Globisporangium</taxon>
    </lineage>
</organism>
<reference evidence="7" key="3">
    <citation type="submission" date="2015-02" db="UniProtKB">
        <authorList>
            <consortium name="EnsemblProtists"/>
        </authorList>
    </citation>
    <scope>IDENTIFICATION</scope>
    <source>
        <strain evidence="7">DAOM BR144</strain>
    </source>
</reference>
<dbReference type="VEuPathDB" id="FungiDB:PYU1_G014066"/>
<dbReference type="InterPro" id="IPR002200">
    <property type="entry name" value="Elicitin"/>
</dbReference>
<keyword evidence="3 6" id="KW-0964">Secreted</keyword>
<evidence type="ECO:0000313" key="8">
    <source>
        <dbReference type="Proteomes" id="UP000019132"/>
    </source>
</evidence>
<dbReference type="GO" id="GO:0005576">
    <property type="term" value="C:extracellular region"/>
    <property type="evidence" value="ECO:0007669"/>
    <property type="project" value="UniProtKB-SubCell"/>
</dbReference>
<dbReference type="GO" id="GO:0052040">
    <property type="term" value="P:symbiont-mediated perturbation of host programmed cell death"/>
    <property type="evidence" value="ECO:0007669"/>
    <property type="project" value="UniProtKB-UniRule"/>
</dbReference>
<dbReference type="SUPFAM" id="SSF48647">
    <property type="entry name" value="Fungal elicitin"/>
    <property type="match status" value="1"/>
</dbReference>
<dbReference type="Proteomes" id="UP000019132">
    <property type="component" value="Unassembled WGS sequence"/>
</dbReference>
<dbReference type="HOGENOM" id="CLU_3054544_0_0_1"/>
<name>K3XA46_GLOUD</name>
<dbReference type="InterPro" id="IPR036470">
    <property type="entry name" value="Elicitin_sf"/>
</dbReference>
<dbReference type="InParanoid" id="K3XA46"/>
<reference evidence="8" key="1">
    <citation type="journal article" date="2010" name="Genome Biol.">
        <title>Genome sequence of the necrotrophic plant pathogen Pythium ultimum reveals original pathogenicity mechanisms and effector repertoire.</title>
        <authorList>
            <person name="Levesque C.A."/>
            <person name="Brouwer H."/>
            <person name="Cano L."/>
            <person name="Hamilton J.P."/>
            <person name="Holt C."/>
            <person name="Huitema E."/>
            <person name="Raffaele S."/>
            <person name="Robideau G.P."/>
            <person name="Thines M."/>
            <person name="Win J."/>
            <person name="Zerillo M.M."/>
            <person name="Beakes G.W."/>
            <person name="Boore J.L."/>
            <person name="Busam D."/>
            <person name="Dumas B."/>
            <person name="Ferriera S."/>
            <person name="Fuerstenberg S.I."/>
            <person name="Gachon C.M."/>
            <person name="Gaulin E."/>
            <person name="Govers F."/>
            <person name="Grenville-Briggs L."/>
            <person name="Horner N."/>
            <person name="Hostetler J."/>
            <person name="Jiang R.H."/>
            <person name="Johnson J."/>
            <person name="Krajaejun T."/>
            <person name="Lin H."/>
            <person name="Meijer H.J."/>
            <person name="Moore B."/>
            <person name="Morris P."/>
            <person name="Phuntmart V."/>
            <person name="Puiu D."/>
            <person name="Shetty J."/>
            <person name="Stajich J.E."/>
            <person name="Tripathy S."/>
            <person name="Wawra S."/>
            <person name="van West P."/>
            <person name="Whitty B.R."/>
            <person name="Coutinho P.M."/>
            <person name="Henrissat B."/>
            <person name="Martin F."/>
            <person name="Thomas P.D."/>
            <person name="Tyler B.M."/>
            <person name="De Vries R.P."/>
            <person name="Kamoun S."/>
            <person name="Yandell M."/>
            <person name="Tisserat N."/>
            <person name="Buell C.R."/>
        </authorList>
    </citation>
    <scope>NUCLEOTIDE SEQUENCE</scope>
    <source>
        <strain evidence="8">DAOM:BR144</strain>
    </source>
</reference>
<comment type="function">
    <text evidence="6">Induces local and distal defense responses (incompatible hypersensitive reaction) in plants from the solanaceae and cruciferae families. Elicits leaf necrosis and causes the accumulation of pathogenesis-related proteins. Might interact with the lipidic molecules of the plasma membrane.</text>
</comment>
<keyword evidence="5 6" id="KW-1015">Disulfide bond</keyword>
<dbReference type="Gene3D" id="1.10.239.10">
    <property type="entry name" value="Elicitin domain"/>
    <property type="match status" value="1"/>
</dbReference>
<keyword evidence="8" id="KW-1185">Reference proteome</keyword>
<dbReference type="PRINTS" id="PR00948">
    <property type="entry name" value="ELICITIN"/>
</dbReference>
<evidence type="ECO:0000256" key="2">
    <source>
        <dbReference type="ARBA" id="ARBA00009544"/>
    </source>
</evidence>
<dbReference type="Pfam" id="PF00964">
    <property type="entry name" value="Elicitin"/>
    <property type="match status" value="1"/>
</dbReference>
<evidence type="ECO:0000256" key="5">
    <source>
        <dbReference type="ARBA" id="ARBA00023157"/>
    </source>
</evidence>
<evidence type="ECO:0000256" key="4">
    <source>
        <dbReference type="ARBA" id="ARBA00022978"/>
    </source>
</evidence>
<comment type="similarity">
    <text evidence="2 6">Belongs to the elicitin family.</text>
</comment>
<accession>K3XA46</accession>
<dbReference type="EnsemblProtists" id="PYU1_T014095">
    <property type="protein sequence ID" value="PYU1_T014095"/>
    <property type="gene ID" value="PYU1_G014066"/>
</dbReference>
<sequence>MCAAPSCHLLITAVVSKNPPNCDLLIPTSNAKMNVYSLASSFENDCTRLMSTPR</sequence>
<evidence type="ECO:0000256" key="1">
    <source>
        <dbReference type="ARBA" id="ARBA00004613"/>
    </source>
</evidence>
<dbReference type="EMBL" id="GL376563">
    <property type="status" value="NOT_ANNOTATED_CDS"/>
    <property type="molecule type" value="Genomic_DNA"/>
</dbReference>
<comment type="subcellular location">
    <subcellularLocation>
        <location evidence="1 6">Secreted</location>
    </subcellularLocation>
</comment>
<dbReference type="OMA" id="PSCHLLI"/>
<dbReference type="STRING" id="431595.K3XA46"/>
<proteinExistence type="inferred from homology"/>
<evidence type="ECO:0000256" key="3">
    <source>
        <dbReference type="ARBA" id="ARBA00022525"/>
    </source>
</evidence>
<dbReference type="AlphaFoldDB" id="K3XA46"/>
<evidence type="ECO:0000256" key="6">
    <source>
        <dbReference type="RuleBase" id="RU368111"/>
    </source>
</evidence>
<reference evidence="8" key="2">
    <citation type="submission" date="2010-04" db="EMBL/GenBank/DDBJ databases">
        <authorList>
            <person name="Buell R."/>
            <person name="Hamilton J."/>
            <person name="Hostetler J."/>
        </authorList>
    </citation>
    <scope>NUCLEOTIDE SEQUENCE [LARGE SCALE GENOMIC DNA]</scope>
    <source>
        <strain evidence="8">DAOM:BR144</strain>
    </source>
</reference>
<keyword evidence="4 6" id="KW-0928">Hypersensitive response elicitation</keyword>